<dbReference type="Gene3D" id="2.60.40.2630">
    <property type="match status" value="1"/>
</dbReference>
<reference evidence="1" key="1">
    <citation type="journal article" date="2021" name="PeerJ">
        <title>Extensive microbial diversity within the chicken gut microbiome revealed by metagenomics and culture.</title>
        <authorList>
            <person name="Gilroy R."/>
            <person name="Ravi A."/>
            <person name="Getino M."/>
            <person name="Pursley I."/>
            <person name="Horton D.L."/>
            <person name="Alikhan N.F."/>
            <person name="Baker D."/>
            <person name="Gharbi K."/>
            <person name="Hall N."/>
            <person name="Watson M."/>
            <person name="Adriaenssens E.M."/>
            <person name="Foster-Nyarko E."/>
            <person name="Jarju S."/>
            <person name="Secka A."/>
            <person name="Antonio M."/>
            <person name="Oren A."/>
            <person name="Chaudhuri R.R."/>
            <person name="La Ragione R."/>
            <person name="Hildebrand F."/>
            <person name="Pallen M.J."/>
        </authorList>
    </citation>
    <scope>NUCLEOTIDE SEQUENCE</scope>
    <source>
        <strain evidence="1">ChiBcec15-1070</strain>
    </source>
</reference>
<dbReference type="AlphaFoldDB" id="A0A9D1QDD4"/>
<dbReference type="EMBL" id="DXHL01000031">
    <property type="protein sequence ID" value="HIW11122.1"/>
    <property type="molecule type" value="Genomic_DNA"/>
</dbReference>
<protein>
    <submittedName>
        <fullName evidence="1">Fimbrillin family protein</fullName>
    </submittedName>
</protein>
<name>A0A9D1QDD4_9BACT</name>
<dbReference type="CDD" id="cd13121">
    <property type="entry name" value="BF2867_like_C"/>
    <property type="match status" value="1"/>
</dbReference>
<dbReference type="InterPro" id="IPR025049">
    <property type="entry name" value="Mfa-like_1"/>
</dbReference>
<dbReference type="InterPro" id="IPR042278">
    <property type="entry name" value="Mfa-like_1_N"/>
</dbReference>
<comment type="caution">
    <text evidence="1">The sequence shown here is derived from an EMBL/GenBank/DDBJ whole genome shotgun (WGS) entry which is preliminary data.</text>
</comment>
<reference evidence="1" key="2">
    <citation type="submission" date="2021-04" db="EMBL/GenBank/DDBJ databases">
        <authorList>
            <person name="Gilroy R."/>
        </authorList>
    </citation>
    <scope>NUCLEOTIDE SEQUENCE</scope>
    <source>
        <strain evidence="1">ChiBcec15-1070</strain>
    </source>
</reference>
<dbReference type="Proteomes" id="UP000823926">
    <property type="component" value="Unassembled WGS sequence"/>
</dbReference>
<gene>
    <name evidence="1" type="ORF">H9888_06460</name>
</gene>
<evidence type="ECO:0000313" key="1">
    <source>
        <dbReference type="EMBL" id="HIW11122.1"/>
    </source>
</evidence>
<sequence length="285" mass="29918">MKIYPILAGLLLVASSCTEKSMVTGEQSELVLSGQISFAQTNTASAASKVDMQPLPETNLGVYVLTVSGDAQTDFTTTSWKNQLFHSDASGIITGGDVTLRTGTTYDIYAYAPRVEAVEDEHAIAVKHGDDVLWARTPGIVATAGGTKAQLAFTHCGAQVAFRLVAGSAVTDLSGASLEVGGFYKSGTLDIETGKVTVSDPTQTITVADGTPTNILVSGTTMTFTVAVTNVPGYSQTFTGSFSRELVPGKSYLYDVTVNSNIGGITVSGQLVDWTDMDMPEFPLE</sequence>
<proteinExistence type="predicted"/>
<dbReference type="Gene3D" id="2.60.40.2620">
    <property type="entry name" value="Fimbrillin-like"/>
    <property type="match status" value="1"/>
</dbReference>
<evidence type="ECO:0000313" key="2">
    <source>
        <dbReference type="Proteomes" id="UP000823926"/>
    </source>
</evidence>
<organism evidence="1 2">
    <name type="scientific">Candidatus Rikenella faecigallinarum</name>
    <dbReference type="NCBI Taxonomy" id="2838745"/>
    <lineage>
        <taxon>Bacteria</taxon>
        <taxon>Pseudomonadati</taxon>
        <taxon>Bacteroidota</taxon>
        <taxon>Bacteroidia</taxon>
        <taxon>Bacteroidales</taxon>
        <taxon>Rikenellaceae</taxon>
        <taxon>Rikenella</taxon>
    </lineage>
</organism>
<dbReference type="Pfam" id="PF13149">
    <property type="entry name" value="Mfa_like_1"/>
    <property type="match status" value="1"/>
</dbReference>
<dbReference type="PROSITE" id="PS51257">
    <property type="entry name" value="PROKAR_LIPOPROTEIN"/>
    <property type="match status" value="1"/>
</dbReference>
<accession>A0A9D1QDD4</accession>